<keyword evidence="2" id="KW-0479">Metal-binding</keyword>
<proteinExistence type="inferred from homology"/>
<dbReference type="InterPro" id="IPR024654">
    <property type="entry name" value="Calcineurin-like_PHP_lpxH"/>
</dbReference>
<dbReference type="Gene3D" id="3.60.21.10">
    <property type="match status" value="1"/>
</dbReference>
<evidence type="ECO:0000313" key="4">
    <source>
        <dbReference type="EMBL" id="MBE5023346.1"/>
    </source>
</evidence>
<organism evidence="4 5">
    <name type="scientific">Thermophilibacter gallinarum</name>
    <dbReference type="NCBI Taxonomy" id="2779357"/>
    <lineage>
        <taxon>Bacteria</taxon>
        <taxon>Bacillati</taxon>
        <taxon>Actinomycetota</taxon>
        <taxon>Coriobacteriia</taxon>
        <taxon>Coriobacteriales</taxon>
        <taxon>Atopobiaceae</taxon>
        <taxon>Thermophilibacter</taxon>
    </lineage>
</organism>
<dbReference type="EMBL" id="JADCJZ010000001">
    <property type="protein sequence ID" value="MBE5023346.1"/>
    <property type="molecule type" value="Genomic_DNA"/>
</dbReference>
<accession>A0ABR9QQJ5</accession>
<dbReference type="Pfam" id="PF12850">
    <property type="entry name" value="Metallophos_2"/>
    <property type="match status" value="1"/>
</dbReference>
<name>A0ABR9QQJ5_9ACTN</name>
<protein>
    <recommendedName>
        <fullName evidence="2">Phosphoesterase</fullName>
        <ecNumber evidence="2">3.1.4.-</ecNumber>
    </recommendedName>
</protein>
<dbReference type="InterPro" id="IPR000979">
    <property type="entry name" value="Phosphodiesterase_MJ0936/Vps29"/>
</dbReference>
<feature type="domain" description="Calcineurin-like phosphoesterase" evidence="3">
    <location>
        <begin position="8"/>
        <end position="141"/>
    </location>
</feature>
<comment type="similarity">
    <text evidence="1 2">Belongs to the metallophosphoesterase superfamily. YfcE family.</text>
</comment>
<evidence type="ECO:0000259" key="3">
    <source>
        <dbReference type="Pfam" id="PF12850"/>
    </source>
</evidence>
<dbReference type="NCBIfam" id="TIGR00040">
    <property type="entry name" value="yfcE"/>
    <property type="match status" value="1"/>
</dbReference>
<keyword evidence="5" id="KW-1185">Reference proteome</keyword>
<evidence type="ECO:0000256" key="2">
    <source>
        <dbReference type="RuleBase" id="RU362039"/>
    </source>
</evidence>
<evidence type="ECO:0000313" key="5">
    <source>
        <dbReference type="Proteomes" id="UP001194273"/>
    </source>
</evidence>
<comment type="cofactor">
    <cofactor evidence="2">
        <name>a divalent metal cation</name>
        <dbReference type="ChEBI" id="CHEBI:60240"/>
    </cofactor>
</comment>
<reference evidence="4 5" key="1">
    <citation type="submission" date="2020-10" db="EMBL/GenBank/DDBJ databases">
        <title>ChiBAC.</title>
        <authorList>
            <person name="Zenner C."/>
            <person name="Hitch T.C.A."/>
            <person name="Clavel T."/>
        </authorList>
    </citation>
    <scope>NUCLEOTIDE SEQUENCE [LARGE SCALE GENOMIC DNA]</scope>
    <source>
        <strain evidence="4 5">DSM 107455</strain>
    </source>
</reference>
<dbReference type="SUPFAM" id="SSF56300">
    <property type="entry name" value="Metallo-dependent phosphatases"/>
    <property type="match status" value="1"/>
</dbReference>
<dbReference type="EC" id="3.1.4.-" evidence="2"/>
<comment type="caution">
    <text evidence="4">The sequence shown here is derived from an EMBL/GenBank/DDBJ whole genome shotgun (WGS) entry which is preliminary data.</text>
</comment>
<evidence type="ECO:0000256" key="1">
    <source>
        <dbReference type="ARBA" id="ARBA00008950"/>
    </source>
</evidence>
<gene>
    <name evidence="4" type="ORF">INF26_00520</name>
</gene>
<dbReference type="InterPro" id="IPR029052">
    <property type="entry name" value="Metallo-depent_PP-like"/>
</dbReference>
<dbReference type="RefSeq" id="WP_193528805.1">
    <property type="nucleotide sequence ID" value="NZ_JADCJZ010000001.1"/>
</dbReference>
<sequence>MAVKRFDVISDTHGFLAPELLNELAGADVIVHAGDICSPSDLRTLETIAPVRLCLGNNDWAYDYGPMVKDRVVFVGGDLKWQLAHYRRRLNLQMCDIAIFGHTHTPVIERDEWTGTLVMNPGSPTYPRRSRPSMGRIYVDDGQVVDAEIVTLG</sequence>
<dbReference type="Proteomes" id="UP001194273">
    <property type="component" value="Unassembled WGS sequence"/>
</dbReference>